<dbReference type="Gene3D" id="3.40.50.2300">
    <property type="match status" value="1"/>
</dbReference>
<dbReference type="InterPro" id="IPR011006">
    <property type="entry name" value="CheY-like_superfamily"/>
</dbReference>
<reference evidence="10 11" key="1">
    <citation type="submission" date="2016-10" db="EMBL/GenBank/DDBJ databases">
        <authorList>
            <person name="de Groot N.N."/>
        </authorList>
    </citation>
    <scope>NUCLEOTIDE SEQUENCE [LARGE SCALE GENOMIC DNA]</scope>
    <source>
        <strain evidence="10 11">EP1-55-1</strain>
    </source>
</reference>
<dbReference type="GO" id="GO:0005829">
    <property type="term" value="C:cytosol"/>
    <property type="evidence" value="ECO:0007669"/>
    <property type="project" value="TreeGrafter"/>
</dbReference>
<keyword evidence="4 7" id="KW-0238">DNA-binding</keyword>
<evidence type="ECO:0000256" key="6">
    <source>
        <dbReference type="PROSITE-ProRule" id="PRU00169"/>
    </source>
</evidence>
<dbReference type="SUPFAM" id="SSF52172">
    <property type="entry name" value="CheY-like"/>
    <property type="match status" value="1"/>
</dbReference>
<dbReference type="PROSITE" id="PS50110">
    <property type="entry name" value="RESPONSE_REGULATORY"/>
    <property type="match status" value="1"/>
</dbReference>
<dbReference type="Proteomes" id="UP000199227">
    <property type="component" value="Unassembled WGS sequence"/>
</dbReference>
<sequence length="226" mass="26396">MELNELYKLSLLYVEDDESVSQSYASSFELFFQNVYIAKNYEEALEIYAKNSPDIILVDIELKNSLNGMAIVKKIREDDVGTPIVFLTSYSDNKYLMEAINLQIDGYIIKPLDIVNFQQSMLKCLKKIRSQQIVTLDSKLYYDFDSLELFEENIKVKLGKKENLLLQLFLKNRNKIISRNDLEFHIWNDNYISDSAIKNLIGSLRRKIGKEKIINISKIGWKINIE</sequence>
<evidence type="ECO:0000256" key="4">
    <source>
        <dbReference type="ARBA" id="ARBA00023125"/>
    </source>
</evidence>
<feature type="modified residue" description="4-aspartylphosphate" evidence="6">
    <location>
        <position position="59"/>
    </location>
</feature>
<evidence type="ECO:0000256" key="3">
    <source>
        <dbReference type="ARBA" id="ARBA00023015"/>
    </source>
</evidence>
<dbReference type="OrthoDB" id="9808843at2"/>
<keyword evidence="5" id="KW-0804">Transcription</keyword>
<dbReference type="Pfam" id="PF00072">
    <property type="entry name" value="Response_reg"/>
    <property type="match status" value="1"/>
</dbReference>
<keyword evidence="11" id="KW-1185">Reference proteome</keyword>
<dbReference type="GO" id="GO:0006355">
    <property type="term" value="P:regulation of DNA-templated transcription"/>
    <property type="evidence" value="ECO:0007669"/>
    <property type="project" value="InterPro"/>
</dbReference>
<dbReference type="PROSITE" id="PS51755">
    <property type="entry name" value="OMPR_PHOB"/>
    <property type="match status" value="1"/>
</dbReference>
<dbReference type="STRING" id="223786.SAMN05216234_104117"/>
<dbReference type="InterPro" id="IPR001789">
    <property type="entry name" value="Sig_transdc_resp-reg_receiver"/>
</dbReference>
<dbReference type="GO" id="GO:0032993">
    <property type="term" value="C:protein-DNA complex"/>
    <property type="evidence" value="ECO:0007669"/>
    <property type="project" value="TreeGrafter"/>
</dbReference>
<protein>
    <submittedName>
        <fullName evidence="10">DNA-binding response regulator, OmpR family, contains REC and winged-helix (WHTH) domain</fullName>
    </submittedName>
</protein>
<dbReference type="AlphaFoldDB" id="A0A1I5M0H2"/>
<dbReference type="PANTHER" id="PTHR48111">
    <property type="entry name" value="REGULATOR OF RPOS"/>
    <property type="match status" value="1"/>
</dbReference>
<keyword evidence="2" id="KW-0902">Two-component regulatory system</keyword>
<dbReference type="InterPro" id="IPR039420">
    <property type="entry name" value="WalR-like"/>
</dbReference>
<dbReference type="SMART" id="SM00862">
    <property type="entry name" value="Trans_reg_C"/>
    <property type="match status" value="1"/>
</dbReference>
<proteinExistence type="predicted"/>
<dbReference type="InterPro" id="IPR036388">
    <property type="entry name" value="WH-like_DNA-bd_sf"/>
</dbReference>
<accession>A0A1I5M0H2</accession>
<evidence type="ECO:0000313" key="10">
    <source>
        <dbReference type="EMBL" id="SFP03098.1"/>
    </source>
</evidence>
<organism evidence="10 11">
    <name type="scientific">Hydrogenimonas thermophila</name>
    <dbReference type="NCBI Taxonomy" id="223786"/>
    <lineage>
        <taxon>Bacteria</taxon>
        <taxon>Pseudomonadati</taxon>
        <taxon>Campylobacterota</taxon>
        <taxon>Epsilonproteobacteria</taxon>
        <taxon>Campylobacterales</taxon>
        <taxon>Hydrogenimonadaceae</taxon>
        <taxon>Hydrogenimonas</taxon>
    </lineage>
</organism>
<name>A0A1I5M0H2_9BACT</name>
<dbReference type="CDD" id="cd00383">
    <property type="entry name" value="trans_reg_C"/>
    <property type="match status" value="1"/>
</dbReference>
<dbReference type="SMART" id="SM00448">
    <property type="entry name" value="REC"/>
    <property type="match status" value="1"/>
</dbReference>
<feature type="DNA-binding region" description="OmpR/PhoB-type" evidence="7">
    <location>
        <begin position="131"/>
        <end position="225"/>
    </location>
</feature>
<feature type="domain" description="Response regulatory" evidence="8">
    <location>
        <begin position="10"/>
        <end position="125"/>
    </location>
</feature>
<dbReference type="Gene3D" id="1.10.10.10">
    <property type="entry name" value="Winged helix-like DNA-binding domain superfamily/Winged helix DNA-binding domain"/>
    <property type="match status" value="1"/>
</dbReference>
<evidence type="ECO:0000313" key="11">
    <source>
        <dbReference type="Proteomes" id="UP000199227"/>
    </source>
</evidence>
<keyword evidence="3" id="KW-0805">Transcription regulation</keyword>
<evidence type="ECO:0000256" key="5">
    <source>
        <dbReference type="ARBA" id="ARBA00023163"/>
    </source>
</evidence>
<gene>
    <name evidence="10" type="ORF">SAMN05216234_104117</name>
</gene>
<dbReference type="InterPro" id="IPR001867">
    <property type="entry name" value="OmpR/PhoB-type_DNA-bd"/>
</dbReference>
<evidence type="ECO:0000256" key="7">
    <source>
        <dbReference type="PROSITE-ProRule" id="PRU01091"/>
    </source>
</evidence>
<dbReference type="EMBL" id="FOXB01000004">
    <property type="protein sequence ID" value="SFP03098.1"/>
    <property type="molecule type" value="Genomic_DNA"/>
</dbReference>
<dbReference type="RefSeq" id="WP_092910894.1">
    <property type="nucleotide sequence ID" value="NZ_CP136592.1"/>
</dbReference>
<evidence type="ECO:0000256" key="1">
    <source>
        <dbReference type="ARBA" id="ARBA00022553"/>
    </source>
</evidence>
<keyword evidence="1 6" id="KW-0597">Phosphoprotein</keyword>
<evidence type="ECO:0000259" key="9">
    <source>
        <dbReference type="PROSITE" id="PS51755"/>
    </source>
</evidence>
<dbReference type="PANTHER" id="PTHR48111:SF1">
    <property type="entry name" value="TWO-COMPONENT RESPONSE REGULATOR ORR33"/>
    <property type="match status" value="1"/>
</dbReference>
<dbReference type="Pfam" id="PF00486">
    <property type="entry name" value="Trans_reg_C"/>
    <property type="match status" value="1"/>
</dbReference>
<feature type="domain" description="OmpR/PhoB-type" evidence="9">
    <location>
        <begin position="131"/>
        <end position="225"/>
    </location>
</feature>
<evidence type="ECO:0000256" key="2">
    <source>
        <dbReference type="ARBA" id="ARBA00023012"/>
    </source>
</evidence>
<dbReference type="GO" id="GO:0000156">
    <property type="term" value="F:phosphorelay response regulator activity"/>
    <property type="evidence" value="ECO:0007669"/>
    <property type="project" value="TreeGrafter"/>
</dbReference>
<evidence type="ECO:0000259" key="8">
    <source>
        <dbReference type="PROSITE" id="PS50110"/>
    </source>
</evidence>
<dbReference type="GO" id="GO:0000976">
    <property type="term" value="F:transcription cis-regulatory region binding"/>
    <property type="evidence" value="ECO:0007669"/>
    <property type="project" value="TreeGrafter"/>
</dbReference>